<dbReference type="EMBL" id="JAKJKU010000001">
    <property type="protein sequence ID" value="MCF6773610.1"/>
    <property type="molecule type" value="Genomic_DNA"/>
</dbReference>
<name>A0ABS9HL78_9CORY</name>
<reference evidence="1 2" key="1">
    <citation type="submission" date="2022-01" db="EMBL/GenBank/DDBJ databases">
        <title>Identification and Characterization of Corynebacterium sp.</title>
        <authorList>
            <person name="Luo Q."/>
            <person name="Qu P."/>
            <person name="Chen Q."/>
        </authorList>
    </citation>
    <scope>NUCLEOTIDE SEQUENCE [LARGE SCALE GENOMIC DNA]</scope>
    <source>
        <strain evidence="1 2">MC-12</strain>
    </source>
</reference>
<dbReference type="Pfam" id="PF11382">
    <property type="entry name" value="MctB"/>
    <property type="match status" value="1"/>
</dbReference>
<evidence type="ECO:0000313" key="2">
    <source>
        <dbReference type="Proteomes" id="UP001200604"/>
    </source>
</evidence>
<dbReference type="RefSeq" id="WP_046202358.1">
    <property type="nucleotide sequence ID" value="NZ_JAGSNY010000001.1"/>
</dbReference>
<dbReference type="Proteomes" id="UP001200604">
    <property type="component" value="Unassembled WGS sequence"/>
</dbReference>
<protein>
    <submittedName>
        <fullName evidence="1">Copper transporter</fullName>
    </submittedName>
</protein>
<sequence length="321" mass="32863">MSHNRSGIAVAGAACGIALGTVFGVYVLGPHSGASSHITRHNVDTERKVDSVTAERNQANKSVQAADQLGVTLAPDAVKGRLQDKAVLIITTPDVNKDDVKAVNGLIEPAGAHVAGTIGLKDKFVSRDGGDDLKSIAATTLPAGVQLSERNSSPGWHIGQLMGGAFLKKSEGGDNAEEQSTGPERKIVRDSLTQGDFLTADGLDEPADGAILITGGSDGKKGNHDYVAGFLRDFTEGLGHNGSGVVAASRPGAAEDNGVIARLRDSSTHDEQEGSQAKIATVDDINHVTGQVSAIRASADVIAGKTGSYGIMDGSKAAVAQ</sequence>
<comment type="caution">
    <text evidence="1">The sequence shown here is derived from an EMBL/GenBank/DDBJ whole genome shotgun (WGS) entry which is preliminary data.</text>
</comment>
<evidence type="ECO:0000313" key="1">
    <source>
        <dbReference type="EMBL" id="MCF6773610.1"/>
    </source>
</evidence>
<gene>
    <name evidence="1" type="ORF">L3H44_04190</name>
</gene>
<organism evidence="1 2">
    <name type="scientific">Corynebacterium parakroppenstedtii</name>
    <dbReference type="NCBI Taxonomy" id="2828363"/>
    <lineage>
        <taxon>Bacteria</taxon>
        <taxon>Bacillati</taxon>
        <taxon>Actinomycetota</taxon>
        <taxon>Actinomycetes</taxon>
        <taxon>Mycobacteriales</taxon>
        <taxon>Corynebacteriaceae</taxon>
        <taxon>Corynebacterium</taxon>
    </lineage>
</organism>
<dbReference type="InterPro" id="IPR021522">
    <property type="entry name" value="MctB"/>
</dbReference>
<accession>A0ABS9HL78</accession>
<dbReference type="GeneID" id="92725745"/>
<keyword evidence="2" id="KW-1185">Reference proteome</keyword>
<proteinExistence type="predicted"/>